<reference evidence="2 3" key="1">
    <citation type="submission" date="2020-11" db="EMBL/GenBank/DDBJ databases">
        <authorList>
            <person name="Wallbank WR R."/>
            <person name="Pardo Diaz C."/>
            <person name="Kozak K."/>
            <person name="Martin S."/>
            <person name="Jiggins C."/>
            <person name="Moest M."/>
            <person name="Warren A I."/>
            <person name="Generalovic N T."/>
            <person name="Byers J.R.P. K."/>
            <person name="Montejo-Kovacevich G."/>
            <person name="Yen C E."/>
        </authorList>
    </citation>
    <scope>NUCLEOTIDE SEQUENCE [LARGE SCALE GENOMIC DNA]</scope>
</reference>
<evidence type="ECO:0000313" key="3">
    <source>
        <dbReference type="Proteomes" id="UP000594454"/>
    </source>
</evidence>
<accession>A0A7R8UGK3</accession>
<proteinExistence type="predicted"/>
<name>A0A7R8UGK3_HERIL</name>
<dbReference type="Proteomes" id="UP000594454">
    <property type="component" value="Chromosome 1"/>
</dbReference>
<dbReference type="AlphaFoldDB" id="A0A7R8UGK3"/>
<gene>
    <name evidence="2" type="ORF">HERILL_LOCUS3375</name>
</gene>
<evidence type="ECO:0000256" key="1">
    <source>
        <dbReference type="SAM" id="MobiDB-lite"/>
    </source>
</evidence>
<evidence type="ECO:0000313" key="2">
    <source>
        <dbReference type="EMBL" id="CAD7080209.1"/>
    </source>
</evidence>
<feature type="compositionally biased region" description="Basic and acidic residues" evidence="1">
    <location>
        <begin position="182"/>
        <end position="197"/>
    </location>
</feature>
<organism evidence="2 3">
    <name type="scientific">Hermetia illucens</name>
    <name type="common">Black soldier fly</name>
    <dbReference type="NCBI Taxonomy" id="343691"/>
    <lineage>
        <taxon>Eukaryota</taxon>
        <taxon>Metazoa</taxon>
        <taxon>Ecdysozoa</taxon>
        <taxon>Arthropoda</taxon>
        <taxon>Hexapoda</taxon>
        <taxon>Insecta</taxon>
        <taxon>Pterygota</taxon>
        <taxon>Neoptera</taxon>
        <taxon>Endopterygota</taxon>
        <taxon>Diptera</taxon>
        <taxon>Brachycera</taxon>
        <taxon>Stratiomyomorpha</taxon>
        <taxon>Stratiomyidae</taxon>
        <taxon>Hermetiinae</taxon>
        <taxon>Hermetia</taxon>
    </lineage>
</organism>
<dbReference type="EMBL" id="LR899009">
    <property type="protein sequence ID" value="CAD7080209.1"/>
    <property type="molecule type" value="Genomic_DNA"/>
</dbReference>
<sequence length="230" mass="25533">MSSAKDHLFYSSLYGRDVDVMKKVMVNPPSKGLSIPNSLNENRFPLCSPPKCEQSFYNNVPSTLHHPPHGDHFSPYPCSTVGHHSLKQSPLSNEPIKKVPPTPDLVLHGDPMKQKTFLSYASNPLIYEPRSYISGASANPDNMFDTKDLYGNDKNIRYNLTHFGGTGDRDFSCTNYDKHLKDSDIEPHGGGVKDRNFKNGSPVYGGGMEIDKTERDSVSSVNEQDDPSAE</sequence>
<keyword evidence="3" id="KW-1185">Reference proteome</keyword>
<dbReference type="InParanoid" id="A0A7R8UGK3"/>
<protein>
    <submittedName>
        <fullName evidence="2">Uncharacterized protein</fullName>
    </submittedName>
</protein>
<feature type="region of interest" description="Disordered" evidence="1">
    <location>
        <begin position="182"/>
        <end position="230"/>
    </location>
</feature>